<dbReference type="PATRIC" id="fig|45076.6.peg.2047"/>
<dbReference type="RefSeq" id="WP_058493658.1">
    <property type="nucleotide sequence ID" value="NZ_CBCRUR010000015.1"/>
</dbReference>
<dbReference type="Proteomes" id="UP000054662">
    <property type="component" value="Unassembled WGS sequence"/>
</dbReference>
<dbReference type="AlphaFoldDB" id="A0A0W1A9K1"/>
<dbReference type="OrthoDB" id="5649316at2"/>
<protein>
    <submittedName>
        <fullName evidence="2">YcaO-like family protein</fullName>
    </submittedName>
</protein>
<keyword evidence="3" id="KW-1185">Reference proteome</keyword>
<gene>
    <name evidence="2" type="ORF">Lwor_1879</name>
</gene>
<comment type="caution">
    <text evidence="2">The sequence shown here is derived from an EMBL/GenBank/DDBJ whole genome shotgun (WGS) entry which is preliminary data.</text>
</comment>
<organism evidence="2 3">
    <name type="scientific">Legionella worsleiensis</name>
    <dbReference type="NCBI Taxonomy" id="45076"/>
    <lineage>
        <taxon>Bacteria</taxon>
        <taxon>Pseudomonadati</taxon>
        <taxon>Pseudomonadota</taxon>
        <taxon>Gammaproteobacteria</taxon>
        <taxon>Legionellales</taxon>
        <taxon>Legionellaceae</taxon>
        <taxon>Legionella</taxon>
    </lineage>
</organism>
<dbReference type="EMBL" id="LNZC01000022">
    <property type="protein sequence ID" value="KTD77997.1"/>
    <property type="molecule type" value="Genomic_DNA"/>
</dbReference>
<evidence type="ECO:0000313" key="2">
    <source>
        <dbReference type="EMBL" id="KTD77997.1"/>
    </source>
</evidence>
<proteinExistence type="predicted"/>
<reference evidence="2 3" key="1">
    <citation type="submission" date="2015-11" db="EMBL/GenBank/DDBJ databases">
        <title>Genomic analysis of 38 Legionella species identifies large and diverse effector repertoires.</title>
        <authorList>
            <person name="Burstein D."/>
            <person name="Amaro F."/>
            <person name="Zusman T."/>
            <person name="Lifshitz Z."/>
            <person name="Cohen O."/>
            <person name="Gilbert J.A."/>
            <person name="Pupko T."/>
            <person name="Shuman H.A."/>
            <person name="Segal G."/>
        </authorList>
    </citation>
    <scope>NUCLEOTIDE SEQUENCE [LARGE SCALE GENOMIC DNA]</scope>
    <source>
        <strain evidence="2 3">ATCC 49508</strain>
    </source>
</reference>
<sequence>MNQLNFDRLDYFPICRHSHAALNYPVQMKLFSNHLVNTPRSVGVDGVIGYGGATGTGLNLLKKSYGEFLERNHFFTGVGVSSCAALSSLNPILAQKLHSLCTQLKFKNTPPIEEHLFHLTQVTNLITEKPDLYLYNLISLNGKKEDMPFVAFNDSCSCATHSSKEQSLLSSLNEFLERQALVGSWTSKRFRYLINPQLLQEITPYTGLAKTLTEQGELYVLENGLNLPGYSIIIFYFSKSAKDIVQYSVGAGAGFSLQSALNSAFEELWQCYTFQYSSEHTVSLEDKAGSEYHLNFQQCNRLDTKNDIPFFNEIVNRTFDIDSIADLQKHPTFNLAEVISGLSRISQYIYYYHHVEPCTQMHYTKVISPDFFSHMSVDKKLNYDNAYAKTLGLSYDTAYKATIPFP</sequence>
<accession>A0A0W1A9K1</accession>
<feature type="domain" description="YcaO" evidence="1">
    <location>
        <begin position="52"/>
        <end position="406"/>
    </location>
</feature>
<name>A0A0W1A9K1_9GAMM</name>
<evidence type="ECO:0000313" key="3">
    <source>
        <dbReference type="Proteomes" id="UP000054662"/>
    </source>
</evidence>
<dbReference type="PROSITE" id="PS51664">
    <property type="entry name" value="YCAO"/>
    <property type="match status" value="1"/>
</dbReference>
<dbReference type="InterPro" id="IPR003776">
    <property type="entry name" value="YcaO-like_dom"/>
</dbReference>
<evidence type="ECO:0000259" key="1">
    <source>
        <dbReference type="PROSITE" id="PS51664"/>
    </source>
</evidence>
<dbReference type="Pfam" id="PF02624">
    <property type="entry name" value="YcaO"/>
    <property type="match status" value="1"/>
</dbReference>
<dbReference type="STRING" id="45076.Lwor_1879"/>